<keyword evidence="1" id="KW-1133">Transmembrane helix</keyword>
<dbReference type="RefSeq" id="XP_007706965.1">
    <property type="nucleotide sequence ID" value="XM_007708775.1"/>
</dbReference>
<dbReference type="EMBL" id="KI964540">
    <property type="protein sequence ID" value="EUC38876.1"/>
    <property type="molecule type" value="Genomic_DNA"/>
</dbReference>
<name>W6Z5B8_COCC2</name>
<protein>
    <submittedName>
        <fullName evidence="2">Uncharacterized protein</fullName>
    </submittedName>
</protein>
<evidence type="ECO:0000313" key="2">
    <source>
        <dbReference type="EMBL" id="EUC38876.1"/>
    </source>
</evidence>
<gene>
    <name evidence="2" type="ORF">COCCADRAFT_82046</name>
</gene>
<dbReference type="HOGENOM" id="CLU_3147131_0_0_1"/>
<organism evidence="2 3">
    <name type="scientific">Cochliobolus carbonum (strain 26-R-13)</name>
    <name type="common">Maize leaf spot fungus</name>
    <name type="synonym">Bipolaris zeicola</name>
    <dbReference type="NCBI Taxonomy" id="930089"/>
    <lineage>
        <taxon>Eukaryota</taxon>
        <taxon>Fungi</taxon>
        <taxon>Dikarya</taxon>
        <taxon>Ascomycota</taxon>
        <taxon>Pezizomycotina</taxon>
        <taxon>Dothideomycetes</taxon>
        <taxon>Pleosporomycetidae</taxon>
        <taxon>Pleosporales</taxon>
        <taxon>Pleosporineae</taxon>
        <taxon>Pleosporaceae</taxon>
        <taxon>Bipolaris</taxon>
    </lineage>
</organism>
<dbReference type="GeneID" id="19151295"/>
<proteinExistence type="predicted"/>
<dbReference type="AlphaFoldDB" id="W6Z5B8"/>
<dbReference type="KEGG" id="bze:COCCADRAFT_82046"/>
<dbReference type="OrthoDB" id="10494106at2759"/>
<reference evidence="2 3" key="1">
    <citation type="journal article" date="2013" name="PLoS Genet.">
        <title>Comparative genome structure, secondary metabolite, and effector coding capacity across Cochliobolus pathogens.</title>
        <authorList>
            <person name="Condon B.J."/>
            <person name="Leng Y."/>
            <person name="Wu D."/>
            <person name="Bushley K.E."/>
            <person name="Ohm R.A."/>
            <person name="Otillar R."/>
            <person name="Martin J."/>
            <person name="Schackwitz W."/>
            <person name="Grimwood J."/>
            <person name="MohdZainudin N."/>
            <person name="Xue C."/>
            <person name="Wang R."/>
            <person name="Manning V.A."/>
            <person name="Dhillon B."/>
            <person name="Tu Z.J."/>
            <person name="Steffenson B.J."/>
            <person name="Salamov A."/>
            <person name="Sun H."/>
            <person name="Lowry S."/>
            <person name="LaButti K."/>
            <person name="Han J."/>
            <person name="Copeland A."/>
            <person name="Lindquist E."/>
            <person name="Barry K."/>
            <person name="Schmutz J."/>
            <person name="Baker S.E."/>
            <person name="Ciuffetti L.M."/>
            <person name="Grigoriev I.V."/>
            <person name="Zhong S."/>
            <person name="Turgeon B.G."/>
        </authorList>
    </citation>
    <scope>NUCLEOTIDE SEQUENCE [LARGE SCALE GENOMIC DNA]</scope>
    <source>
        <strain evidence="2 3">26-R-13</strain>
    </source>
</reference>
<feature type="non-terminal residue" evidence="2">
    <location>
        <position position="1"/>
    </location>
</feature>
<dbReference type="Proteomes" id="UP000053841">
    <property type="component" value="Unassembled WGS sequence"/>
</dbReference>
<keyword evidence="1" id="KW-0472">Membrane</keyword>
<keyword evidence="3" id="KW-1185">Reference proteome</keyword>
<accession>W6Z5B8</accession>
<evidence type="ECO:0000313" key="3">
    <source>
        <dbReference type="Proteomes" id="UP000053841"/>
    </source>
</evidence>
<keyword evidence="1" id="KW-0812">Transmembrane</keyword>
<evidence type="ECO:0000256" key="1">
    <source>
        <dbReference type="SAM" id="Phobius"/>
    </source>
</evidence>
<sequence length="49" mass="5487">INKKAQFKLTVARVLMESIYPYLLIASSPVIGLLICYHRSILPSLMALP</sequence>
<feature type="transmembrane region" description="Helical" evidence="1">
    <location>
        <begin position="19"/>
        <end position="37"/>
    </location>
</feature>